<evidence type="ECO:0000313" key="3">
    <source>
        <dbReference type="EMBL" id="SEH41813.1"/>
    </source>
</evidence>
<evidence type="ECO:0000313" key="4">
    <source>
        <dbReference type="Proteomes" id="UP000199135"/>
    </source>
</evidence>
<feature type="transmembrane region" description="Helical" evidence="2">
    <location>
        <begin position="57"/>
        <end position="76"/>
    </location>
</feature>
<organism evidence="3 4">
    <name type="scientific">Parafannyhessea umbonata</name>
    <dbReference type="NCBI Taxonomy" id="604330"/>
    <lineage>
        <taxon>Bacteria</taxon>
        <taxon>Bacillati</taxon>
        <taxon>Actinomycetota</taxon>
        <taxon>Coriobacteriia</taxon>
        <taxon>Coriobacteriales</taxon>
        <taxon>Atopobiaceae</taxon>
        <taxon>Parafannyhessea</taxon>
    </lineage>
</organism>
<evidence type="ECO:0000256" key="2">
    <source>
        <dbReference type="SAM" id="Phobius"/>
    </source>
</evidence>
<sequence length="102" mass="10324">MASGSPGRGTAEGRHTEGAVGFKPYASADTSSAFDGSRLRGDAHATMGSSPSEGRGVLRFLVGLFLFLLALALILVGKAVVLDGAQLTVDSVIQTIAASFGL</sequence>
<keyword evidence="4" id="KW-1185">Reference proteome</keyword>
<dbReference type="Proteomes" id="UP000199135">
    <property type="component" value="Unassembled WGS sequence"/>
</dbReference>
<keyword evidence="2" id="KW-1133">Transmembrane helix</keyword>
<name>A0A1H6I586_9ACTN</name>
<gene>
    <name evidence="3" type="ORF">SAMN05216447_10245</name>
</gene>
<dbReference type="EMBL" id="FNWT01000002">
    <property type="protein sequence ID" value="SEH41813.1"/>
    <property type="molecule type" value="Genomic_DNA"/>
</dbReference>
<proteinExistence type="predicted"/>
<feature type="region of interest" description="Disordered" evidence="1">
    <location>
        <begin position="1"/>
        <end position="33"/>
    </location>
</feature>
<protein>
    <submittedName>
        <fullName evidence="3">Uncharacterized protein</fullName>
    </submittedName>
</protein>
<evidence type="ECO:0000256" key="1">
    <source>
        <dbReference type="SAM" id="MobiDB-lite"/>
    </source>
</evidence>
<keyword evidence="2" id="KW-0812">Transmembrane</keyword>
<reference evidence="3 4" key="1">
    <citation type="submission" date="2016-10" db="EMBL/GenBank/DDBJ databases">
        <authorList>
            <person name="Varghese N."/>
            <person name="Submissions S."/>
        </authorList>
    </citation>
    <scope>NUCLEOTIDE SEQUENCE [LARGE SCALE GENOMIC DNA]</scope>
    <source>
        <strain evidence="3 4">WCP15</strain>
    </source>
</reference>
<dbReference type="RefSeq" id="WP_078686937.1">
    <property type="nucleotide sequence ID" value="NZ_FNWT01000002.1"/>
</dbReference>
<comment type="caution">
    <text evidence="3">The sequence shown here is derived from an EMBL/GenBank/DDBJ whole genome shotgun (WGS) entry which is preliminary data.</text>
</comment>
<keyword evidence="2" id="KW-0472">Membrane</keyword>
<accession>A0A1H6I586</accession>